<comment type="function">
    <text evidence="7">The enzymes which catalyze the reversible phosphorolysis of pyrimidine nucleosides are involved in the degradation of these compounds and in their utilization as carbon and energy sources, or in the rescue of pyrimidine bases for nucleotide synthesis.</text>
</comment>
<dbReference type="Gene3D" id="1.20.970.10">
    <property type="entry name" value="Transferase, Pyrimidine Nucleoside Phosphorylase, Chain C"/>
    <property type="match status" value="1"/>
</dbReference>
<dbReference type="PANTHER" id="PTHR10515">
    <property type="entry name" value="THYMIDINE PHOSPHORYLASE"/>
    <property type="match status" value="1"/>
</dbReference>
<dbReference type="EMBL" id="CP068046">
    <property type="protein sequence ID" value="QQR38583.1"/>
    <property type="molecule type" value="Genomic_DNA"/>
</dbReference>
<dbReference type="PANTHER" id="PTHR10515:SF0">
    <property type="entry name" value="THYMIDINE PHOSPHORYLASE"/>
    <property type="match status" value="1"/>
</dbReference>
<dbReference type="InterPro" id="IPR000053">
    <property type="entry name" value="Thymidine/pyrmidine_PPase"/>
</dbReference>
<gene>
    <name evidence="7 9" type="primary">deoA</name>
    <name evidence="9" type="ORF">JI748_12485</name>
</gene>
<dbReference type="InterPro" id="IPR000312">
    <property type="entry name" value="Glycosyl_Trfase_fam3"/>
</dbReference>
<feature type="domain" description="Pyrimidine nucleoside phosphorylase C-terminal" evidence="8">
    <location>
        <begin position="349"/>
        <end position="423"/>
    </location>
</feature>
<dbReference type="SUPFAM" id="SSF52418">
    <property type="entry name" value="Nucleoside phosphorylase/phosphoribosyltransferase catalytic domain"/>
    <property type="match status" value="1"/>
</dbReference>
<dbReference type="SMART" id="SM00941">
    <property type="entry name" value="PYNP_C"/>
    <property type="match status" value="1"/>
</dbReference>
<dbReference type="InterPro" id="IPR017459">
    <property type="entry name" value="Glycosyl_Trfase_fam3_N_dom"/>
</dbReference>
<dbReference type="NCBIfam" id="TIGR02643">
    <property type="entry name" value="T_phosphoryl"/>
    <property type="match status" value="1"/>
</dbReference>
<dbReference type="InterPro" id="IPR018090">
    <property type="entry name" value="Pyrmidine_PPas_bac/euk"/>
</dbReference>
<dbReference type="Pfam" id="PF02885">
    <property type="entry name" value="Glycos_trans_3N"/>
    <property type="match status" value="1"/>
</dbReference>
<evidence type="ECO:0000256" key="2">
    <source>
        <dbReference type="ARBA" id="ARBA00011738"/>
    </source>
</evidence>
<dbReference type="InterPro" id="IPR036320">
    <property type="entry name" value="Glycosyl_Trfase_fam3_N_dom_sf"/>
</dbReference>
<proteinExistence type="inferred from homology"/>
<comment type="pathway">
    <text evidence="7">Pyrimidine metabolism; dTMP biosynthesis via salvage pathway; dTMP from thymine: step 1/2.</text>
</comment>
<evidence type="ECO:0000256" key="3">
    <source>
        <dbReference type="ARBA" id="ARBA00011892"/>
    </source>
</evidence>
<comment type="subunit">
    <text evidence="2 7">Homodimer.</text>
</comment>
<keyword evidence="4 7" id="KW-0328">Glycosyltransferase</keyword>
<evidence type="ECO:0000256" key="6">
    <source>
        <dbReference type="ARBA" id="ARBA00048550"/>
    </source>
</evidence>
<dbReference type="InterPro" id="IPR035902">
    <property type="entry name" value="Nuc_phospho_transferase"/>
</dbReference>
<dbReference type="NCBIfam" id="NF004490">
    <property type="entry name" value="PRK05820.1"/>
    <property type="match status" value="1"/>
</dbReference>
<dbReference type="SUPFAM" id="SSF47648">
    <property type="entry name" value="Nucleoside phosphorylase/phosphoribosyltransferase N-terminal domain"/>
    <property type="match status" value="1"/>
</dbReference>
<dbReference type="PROSITE" id="PS00647">
    <property type="entry name" value="THYMID_PHOSPHORYLASE"/>
    <property type="match status" value="1"/>
</dbReference>
<dbReference type="Gene3D" id="3.90.1170.30">
    <property type="entry name" value="Pyrimidine nucleoside phosphorylase-like, C-terminal domain"/>
    <property type="match status" value="1"/>
</dbReference>
<evidence type="ECO:0000259" key="8">
    <source>
        <dbReference type="SMART" id="SM00941"/>
    </source>
</evidence>
<dbReference type="GO" id="GO:0009032">
    <property type="term" value="F:thymidine phosphorylase activity"/>
    <property type="evidence" value="ECO:0007669"/>
    <property type="project" value="UniProtKB-EC"/>
</dbReference>
<dbReference type="EC" id="2.4.2.4" evidence="3 7"/>
<dbReference type="HAMAP" id="MF_01628">
    <property type="entry name" value="Thymid_phosp"/>
    <property type="match status" value="1"/>
</dbReference>
<reference evidence="9 10" key="1">
    <citation type="submission" date="2021-01" db="EMBL/GenBank/DDBJ databases">
        <title>Genome seq and assembly of Devosia sp. LEGU1.</title>
        <authorList>
            <person name="Chhetri G."/>
        </authorList>
    </citation>
    <scope>NUCLEOTIDE SEQUENCE [LARGE SCALE GENOMIC DNA]</scope>
    <source>
        <strain evidence="9 10">LEGU1</strain>
    </source>
</reference>
<evidence type="ECO:0000256" key="4">
    <source>
        <dbReference type="ARBA" id="ARBA00022676"/>
    </source>
</evidence>
<sequence>MAFLPQEVIIRKRNGEELAADEIGQFIAGFASGTVSHAQAAAFAMATYFRDMTMPERVALTLAMRDSGTVLDWSDLDGPVADKHSTGGVGDNVSLMLAPILAAMGIYVPMISGRGLGHTGGTLDKFDAIPGYQTSPDNDLFRKVVREAGCAIIGQTTDLAPADKTLYAVRDVTGTVESIPLITASILSKKLAAGIGALILDVKTGTGAFMPTLEKSRELAKSLVQVSNGAGLKTTALITDMNEPLASAAGNGLEVRNAVDFLTGTHQDVRLREVTLGLCAELAVMTGKAATPEAGLLLATSALDSGRATQRFSIMVHALGGPADFVERMDDYLAPAPIVLDVFAQGQGTISAIDTRGVGMAVVALGGGRATPTDSIDHRVGFDRLLGLGAVVDSHTPIARIHAADEASAADATARLRAAYTLGDAASSNPLIADRVGPTE</sequence>
<evidence type="ECO:0000313" key="9">
    <source>
        <dbReference type="EMBL" id="QQR38583.1"/>
    </source>
</evidence>
<dbReference type="PIRSF" id="PIRSF000478">
    <property type="entry name" value="TP_PyNP"/>
    <property type="match status" value="1"/>
</dbReference>
<evidence type="ECO:0000256" key="1">
    <source>
        <dbReference type="ARBA" id="ARBA00006915"/>
    </source>
</evidence>
<dbReference type="RefSeq" id="WP_201631140.1">
    <property type="nucleotide sequence ID" value="NZ_CP068046.1"/>
</dbReference>
<dbReference type="Pfam" id="PF07831">
    <property type="entry name" value="PYNP_C"/>
    <property type="match status" value="1"/>
</dbReference>
<dbReference type="Gene3D" id="3.40.1030.10">
    <property type="entry name" value="Nucleoside phosphorylase/phosphoribosyltransferase catalytic domain"/>
    <property type="match status" value="1"/>
</dbReference>
<keyword evidence="5 7" id="KW-0808">Transferase</keyword>
<dbReference type="Pfam" id="PF00591">
    <property type="entry name" value="Glycos_transf_3"/>
    <property type="match status" value="1"/>
</dbReference>
<name>A0ABX7C2X2_9HYPH</name>
<dbReference type="InterPro" id="IPR013465">
    <property type="entry name" value="Thymidine_Pase"/>
</dbReference>
<accession>A0ABX7C2X2</accession>
<keyword evidence="10" id="KW-1185">Reference proteome</keyword>
<evidence type="ECO:0000256" key="7">
    <source>
        <dbReference type="HAMAP-Rule" id="MF_01628"/>
    </source>
</evidence>
<dbReference type="SUPFAM" id="SSF54680">
    <property type="entry name" value="Pyrimidine nucleoside phosphorylase C-terminal domain"/>
    <property type="match status" value="1"/>
</dbReference>
<organism evidence="9 10">
    <name type="scientific">Devosia rhizoryzae</name>
    <dbReference type="NCBI Taxonomy" id="2774137"/>
    <lineage>
        <taxon>Bacteria</taxon>
        <taxon>Pseudomonadati</taxon>
        <taxon>Pseudomonadota</taxon>
        <taxon>Alphaproteobacteria</taxon>
        <taxon>Hyphomicrobiales</taxon>
        <taxon>Devosiaceae</taxon>
        <taxon>Devosia</taxon>
    </lineage>
</organism>
<evidence type="ECO:0000313" key="10">
    <source>
        <dbReference type="Proteomes" id="UP000595857"/>
    </source>
</evidence>
<dbReference type="Proteomes" id="UP000595857">
    <property type="component" value="Chromosome"/>
</dbReference>
<protein>
    <recommendedName>
        <fullName evidence="3 7">Thymidine phosphorylase</fullName>
        <ecNumber evidence="3 7">2.4.2.4</ecNumber>
    </recommendedName>
    <alternativeName>
        <fullName evidence="7">TdRPase</fullName>
    </alternativeName>
</protein>
<comment type="catalytic activity">
    <reaction evidence="6 7">
        <text>thymidine + phosphate = 2-deoxy-alpha-D-ribose 1-phosphate + thymine</text>
        <dbReference type="Rhea" id="RHEA:16037"/>
        <dbReference type="ChEBI" id="CHEBI:17748"/>
        <dbReference type="ChEBI" id="CHEBI:17821"/>
        <dbReference type="ChEBI" id="CHEBI:43474"/>
        <dbReference type="ChEBI" id="CHEBI:57259"/>
        <dbReference type="EC" id="2.4.2.4"/>
    </reaction>
</comment>
<evidence type="ECO:0000256" key="5">
    <source>
        <dbReference type="ARBA" id="ARBA00022679"/>
    </source>
</evidence>
<dbReference type="NCBIfam" id="TIGR02644">
    <property type="entry name" value="Y_phosphoryl"/>
    <property type="match status" value="1"/>
</dbReference>
<dbReference type="InterPro" id="IPR013102">
    <property type="entry name" value="PYNP_C"/>
</dbReference>
<comment type="similarity">
    <text evidence="1 7">Belongs to the thymidine/pyrimidine-nucleoside phosphorylase family.</text>
</comment>
<dbReference type="InterPro" id="IPR017872">
    <property type="entry name" value="Pyrmidine_PPase_CS"/>
</dbReference>
<dbReference type="InterPro" id="IPR036566">
    <property type="entry name" value="PYNP-like_C_sf"/>
</dbReference>